<gene>
    <name evidence="2" type="ORF">TSPGSL018_16573</name>
</gene>
<dbReference type="InterPro" id="IPR027960">
    <property type="entry name" value="DUF4519"/>
</dbReference>
<protein>
    <submittedName>
        <fullName evidence="2">Uncharacterized protein</fullName>
    </submittedName>
</protein>
<name>A0A061S4P7_9CHLO</name>
<keyword evidence="1" id="KW-0472">Membrane</keyword>
<reference evidence="2" key="1">
    <citation type="submission" date="2014-05" db="EMBL/GenBank/DDBJ databases">
        <title>The transcriptome of the halophilic microalga Tetraselmis sp. GSL018 isolated from the Great Salt Lake, Utah.</title>
        <authorList>
            <person name="Jinkerson R.E."/>
            <person name="D'Adamo S."/>
            <person name="Posewitz M.C."/>
        </authorList>
    </citation>
    <scope>NUCLEOTIDE SEQUENCE</scope>
    <source>
        <strain evidence="2">GSL018</strain>
    </source>
</reference>
<sequence>MARKPPGKARKETRADVRARKAMYQRIHESAVWVLPTVISLFVVIFVFLFWVASRPSAPAAAGGDAGAAGTQ</sequence>
<dbReference type="Pfam" id="PF15012">
    <property type="entry name" value="DUF4519"/>
    <property type="match status" value="1"/>
</dbReference>
<keyword evidence="1" id="KW-0812">Transmembrane</keyword>
<evidence type="ECO:0000256" key="1">
    <source>
        <dbReference type="SAM" id="Phobius"/>
    </source>
</evidence>
<dbReference type="AlphaFoldDB" id="A0A061S4P7"/>
<accession>A0A061S4P7</accession>
<keyword evidence="1" id="KW-1133">Transmembrane helix</keyword>
<organism evidence="2">
    <name type="scientific">Tetraselmis sp. GSL018</name>
    <dbReference type="NCBI Taxonomy" id="582737"/>
    <lineage>
        <taxon>Eukaryota</taxon>
        <taxon>Viridiplantae</taxon>
        <taxon>Chlorophyta</taxon>
        <taxon>core chlorophytes</taxon>
        <taxon>Chlorodendrophyceae</taxon>
        <taxon>Chlorodendrales</taxon>
        <taxon>Chlorodendraceae</taxon>
        <taxon>Tetraselmis</taxon>
    </lineage>
</organism>
<feature type="transmembrane region" description="Helical" evidence="1">
    <location>
        <begin position="30"/>
        <end position="53"/>
    </location>
</feature>
<proteinExistence type="predicted"/>
<dbReference type="EMBL" id="GBEZ01007589">
    <property type="protein sequence ID" value="JAC77885.1"/>
    <property type="molecule type" value="Transcribed_RNA"/>
</dbReference>
<evidence type="ECO:0000313" key="2">
    <source>
        <dbReference type="EMBL" id="JAC77885.1"/>
    </source>
</evidence>